<proteinExistence type="predicted"/>
<dbReference type="Proteomes" id="UP001234202">
    <property type="component" value="Unassembled WGS sequence"/>
</dbReference>
<protein>
    <submittedName>
        <fullName evidence="1">Uncharacterized protein</fullName>
    </submittedName>
</protein>
<comment type="caution">
    <text evidence="1">The sequence shown here is derived from an EMBL/GenBank/DDBJ whole genome shotgun (WGS) entry which is preliminary data.</text>
</comment>
<name>A0ACC2XTP4_9TREE</name>
<evidence type="ECO:0000313" key="1">
    <source>
        <dbReference type="EMBL" id="KAJ9127420.1"/>
    </source>
</evidence>
<dbReference type="EMBL" id="JASBWV010000002">
    <property type="protein sequence ID" value="KAJ9127420.1"/>
    <property type="molecule type" value="Genomic_DNA"/>
</dbReference>
<organism evidence="1 2">
    <name type="scientific">Naganishia onofrii</name>
    <dbReference type="NCBI Taxonomy" id="1851511"/>
    <lineage>
        <taxon>Eukaryota</taxon>
        <taxon>Fungi</taxon>
        <taxon>Dikarya</taxon>
        <taxon>Basidiomycota</taxon>
        <taxon>Agaricomycotina</taxon>
        <taxon>Tremellomycetes</taxon>
        <taxon>Filobasidiales</taxon>
        <taxon>Filobasidiaceae</taxon>
        <taxon>Naganishia</taxon>
    </lineage>
</organism>
<keyword evidence="2" id="KW-1185">Reference proteome</keyword>
<gene>
    <name evidence="1" type="ORF">QFC24_000828</name>
</gene>
<reference evidence="1" key="1">
    <citation type="submission" date="2023-04" db="EMBL/GenBank/DDBJ databases">
        <title>Draft Genome sequencing of Naganishia species isolated from polar environments using Oxford Nanopore Technology.</title>
        <authorList>
            <person name="Leo P."/>
            <person name="Venkateswaran K."/>
        </authorList>
    </citation>
    <scope>NUCLEOTIDE SEQUENCE</scope>
    <source>
        <strain evidence="1">DBVPG 5303</strain>
    </source>
</reference>
<evidence type="ECO:0000313" key="2">
    <source>
        <dbReference type="Proteomes" id="UP001234202"/>
    </source>
</evidence>
<accession>A0ACC2XTP4</accession>
<sequence length="1226" mass="133588">MSGQQSFTGGSAPSAQMLQYTTSDEQSAGDSQSSTIRPLYQDSGHQPTPQALEAWMKQEAATTGSQQGYMNQMRNTSYDDSPRHLPQGGMAYQPMSQTTSSSAPNQRQNPSDSNVRGRQAAETVSIPQSAHAADSSSQGFLQSAFHEPAPNGQFAYPTNEYQNTHNAAQPFLTAESLSNLSVADLNAFEYVFNLDPSWTSTMAPSQMTSSHEISGTVDPSQTQNYAAWQNGQTGGSNLSMAETAMMTNVYLPATQNAGLGTQQQLWQPADPQSQTVQNGHFVYQDHTLPAHAQNTLLECEQTEPFPLGFHNSTANALQVSTGPSLQQLGNVIPPSQHWSNNPYQGTCVNERNSPQDPTLYQTLESSRITHEQQLNATPALQNSTSTSSKSTYTPASNTVWQVPEKDFQQPQSLPPASQTLSGTLRGVPDTASHNHTSQQTQTQYLNQPAPRDLNTVLSSDPKFTAYAMSMQGGTANMVGYSAMPSSAGYLKHTAITNNFGDLTLDGGEVASSQTIVSDMTRFSTNVNRRNLQQYMSTSSRYALGERKVVIHTPRVGQKSYGTEKRFLCPPPTACIIGLPWWQAEEDGKLRSPTINISLTGENSMPASMPFWTTVQNKVHEDSPKLRLTANDQPFLGKVSNKSLHISDGAESKEDKKPRVVKAVMAIHNRNREGQPGSEIGSFESREIKIVSKPSKKRSSARTSELFLQHGTMITLFNRIKAQTSTTKFLAISPNLRQLMGSDGKPLPLSPSTATRENGFVADQNSWDPFSIWLVDPNKPHTMPETYPTPDAAFPPPSDVITIQAPGVAPIICFNNTVRLQCRATGLITPVMVIRKVDGPQTVQAFEGSRKENELSKCPVNELPGDPVCQLHKIAFELYASPVAPHSPVYGVDLRSPGSWLSCDQEGIAFCPGISARTWMSAPSTPPSRNSLQLSSSLPPSPGNHMSSLQPMTPRSVTSNNLPFAPESPVVMYSPSFVMSGQSTSSDYFAARRQHNSGSSTPYVLHSPLLTPNDDLAENNGPGPHRRRRTSSGASLASIRHGQSSTPLMRPPPPRKRGSQQSIHGAERKENEHDGLLWTIDVSESATWTIVGAETKTYTFWIPPDVKTPKCPVTPFPMLNKYIPPGVAAETGNHFDKRYPGQFTSLVEAPLATFYGSGLAKKPDGEPLQIVYYGTQPAKHNEVRCAEVMNASIPEPQAPQRSNEPIPIFLIKANGECVYPTPLTWKG</sequence>